<comment type="caution">
    <text evidence="1">The sequence shown here is derived from an EMBL/GenBank/DDBJ whole genome shotgun (WGS) entry which is preliminary data.</text>
</comment>
<dbReference type="Proteomes" id="UP001060215">
    <property type="component" value="Chromosome 8"/>
</dbReference>
<reference evidence="1 2" key="1">
    <citation type="journal article" date="2022" name="Plant J.">
        <title>Chromosome-level genome of Camellia lanceoleosa provides a valuable resource for understanding genome evolution and self-incompatibility.</title>
        <authorList>
            <person name="Gong W."/>
            <person name="Xiao S."/>
            <person name="Wang L."/>
            <person name="Liao Z."/>
            <person name="Chang Y."/>
            <person name="Mo W."/>
            <person name="Hu G."/>
            <person name="Li W."/>
            <person name="Zhao G."/>
            <person name="Zhu H."/>
            <person name="Hu X."/>
            <person name="Ji K."/>
            <person name="Xiang X."/>
            <person name="Song Q."/>
            <person name="Yuan D."/>
            <person name="Jin S."/>
            <person name="Zhang L."/>
        </authorList>
    </citation>
    <scope>NUCLEOTIDE SEQUENCE [LARGE SCALE GENOMIC DNA]</scope>
    <source>
        <strain evidence="1">SQ_2022a</strain>
    </source>
</reference>
<evidence type="ECO:0000313" key="2">
    <source>
        <dbReference type="Proteomes" id="UP001060215"/>
    </source>
</evidence>
<proteinExistence type="predicted"/>
<accession>A0ACC0GLE8</accession>
<gene>
    <name evidence="1" type="ORF">LOK49_LG09G00280</name>
</gene>
<keyword evidence="2" id="KW-1185">Reference proteome</keyword>
<organism evidence="1 2">
    <name type="scientific">Camellia lanceoleosa</name>
    <dbReference type="NCBI Taxonomy" id="1840588"/>
    <lineage>
        <taxon>Eukaryota</taxon>
        <taxon>Viridiplantae</taxon>
        <taxon>Streptophyta</taxon>
        <taxon>Embryophyta</taxon>
        <taxon>Tracheophyta</taxon>
        <taxon>Spermatophyta</taxon>
        <taxon>Magnoliopsida</taxon>
        <taxon>eudicotyledons</taxon>
        <taxon>Gunneridae</taxon>
        <taxon>Pentapetalae</taxon>
        <taxon>asterids</taxon>
        <taxon>Ericales</taxon>
        <taxon>Theaceae</taxon>
        <taxon>Camellia</taxon>
    </lineage>
</organism>
<sequence>MMSDYKVETINDANRTAVPYEKSLVPIPDEKLSLSKTLAILEKDSDLAAEKKSSDPTDNGSLKEILMHMWNEFDNLMYGVENLSC</sequence>
<dbReference type="EMBL" id="CM045765">
    <property type="protein sequence ID" value="KAI8001273.1"/>
    <property type="molecule type" value="Genomic_DNA"/>
</dbReference>
<protein>
    <submittedName>
        <fullName evidence="1">Uncharacterized protein</fullName>
    </submittedName>
</protein>
<name>A0ACC0GLE8_9ERIC</name>
<evidence type="ECO:0000313" key="1">
    <source>
        <dbReference type="EMBL" id="KAI8001273.1"/>
    </source>
</evidence>